<dbReference type="GO" id="GO:0044718">
    <property type="term" value="P:siderophore transmembrane transport"/>
    <property type="evidence" value="ECO:0007669"/>
    <property type="project" value="TreeGrafter"/>
</dbReference>
<dbReference type="Gene3D" id="2.170.130.10">
    <property type="entry name" value="TonB-dependent receptor, plug domain"/>
    <property type="match status" value="1"/>
</dbReference>
<evidence type="ECO:0000256" key="5">
    <source>
        <dbReference type="ARBA" id="ARBA00022729"/>
    </source>
</evidence>
<dbReference type="PANTHER" id="PTHR30069">
    <property type="entry name" value="TONB-DEPENDENT OUTER MEMBRANE RECEPTOR"/>
    <property type="match status" value="1"/>
</dbReference>
<keyword evidence="7 8" id="KW-0998">Cell outer membrane</keyword>
<dbReference type="Pfam" id="PF07715">
    <property type="entry name" value="Plug"/>
    <property type="match status" value="1"/>
</dbReference>
<dbReference type="Pfam" id="PF13715">
    <property type="entry name" value="CarbopepD_reg_2"/>
    <property type="match status" value="1"/>
</dbReference>
<protein>
    <submittedName>
        <fullName evidence="10">TonB-dependent receptor</fullName>
    </submittedName>
</protein>
<keyword evidence="6 8" id="KW-0472">Membrane</keyword>
<dbReference type="SUPFAM" id="SSF56935">
    <property type="entry name" value="Porins"/>
    <property type="match status" value="1"/>
</dbReference>
<name>A0AAU8FJS6_9BACT</name>
<evidence type="ECO:0000256" key="6">
    <source>
        <dbReference type="ARBA" id="ARBA00023136"/>
    </source>
</evidence>
<dbReference type="InterPro" id="IPR036942">
    <property type="entry name" value="Beta-barrel_TonB_sf"/>
</dbReference>
<evidence type="ECO:0000313" key="10">
    <source>
        <dbReference type="EMBL" id="XCH24841.1"/>
    </source>
</evidence>
<dbReference type="InterPro" id="IPR012910">
    <property type="entry name" value="Plug_dom"/>
</dbReference>
<dbReference type="AlphaFoldDB" id="A0AAU8FJS6"/>
<feature type="domain" description="TonB-dependent receptor plug" evidence="9">
    <location>
        <begin position="136"/>
        <end position="221"/>
    </location>
</feature>
<reference evidence="10" key="1">
    <citation type="submission" date="2024-06" db="EMBL/GenBank/DDBJ databases">
        <title>Sequencing and assembly of the genome of Dyadobacter sp. strain 676, a symbiont of Cyamopsis tetragonoloba.</title>
        <authorList>
            <person name="Guro P."/>
            <person name="Sazanova A."/>
            <person name="Kuznetsova I."/>
            <person name="Belimov A."/>
            <person name="Safronova V."/>
        </authorList>
    </citation>
    <scope>NUCLEOTIDE SEQUENCE</scope>
    <source>
        <strain evidence="10">676</strain>
    </source>
</reference>
<keyword evidence="10" id="KW-0675">Receptor</keyword>
<dbReference type="PROSITE" id="PS52016">
    <property type="entry name" value="TONB_DEPENDENT_REC_3"/>
    <property type="match status" value="1"/>
</dbReference>
<dbReference type="EMBL" id="CP159289">
    <property type="protein sequence ID" value="XCH24841.1"/>
    <property type="molecule type" value="Genomic_DNA"/>
</dbReference>
<proteinExistence type="inferred from homology"/>
<evidence type="ECO:0000259" key="9">
    <source>
        <dbReference type="Pfam" id="PF07715"/>
    </source>
</evidence>
<dbReference type="Gene3D" id="2.40.170.20">
    <property type="entry name" value="TonB-dependent receptor, beta-barrel domain"/>
    <property type="match status" value="1"/>
</dbReference>
<keyword evidence="4 8" id="KW-0812">Transmembrane</keyword>
<dbReference type="PANTHER" id="PTHR30069:SF29">
    <property type="entry name" value="HEMOGLOBIN AND HEMOGLOBIN-HAPTOGLOBIN-BINDING PROTEIN 1-RELATED"/>
    <property type="match status" value="1"/>
</dbReference>
<dbReference type="InterPro" id="IPR039426">
    <property type="entry name" value="TonB-dep_rcpt-like"/>
</dbReference>
<sequence>MRSILLLIIILTTAGSSFGQVYVLSGKVVTGDGEVLPFVSVSLKNTKYVTTSEADGTFRISHVPAGDYKLAVSHVGFRNFEKDIHIGSRNLTVDIVLTSDTKELEEVLVKTEKQTRVQETKPITIASVEIKNVVSQNLLITDVIDRLSGVRIRRSSSLGEPSDISINGLRGNAVRLYIDGLPMEFIYPNFDISTLPIGNLKRIDVYKGVLPVDVGTDALGGGINLVTEQKSYNSLRASYNVGSYNTHLGDFTLGLANKNNYFLNVTSAVNYSDNSYGMDAPIFENGNKIAHVKRFHDQYKIFFGGVTVGTHSKAWTDELKLSVNVSGGSKQLQNGARVSSTAFGEVNYKAENLTALLSYQKSFWKERAVFSTAANYSSQTLNYVDTTKNVYSWSGKIIGRKQNAGEYYEANTDTYIHGWINRTSLTFKLGPNHRLLFSNLYAKQKLTGVDNLEEDPAGDYLRIPQYLTKNVAGAQYEGVFWNKLNFSAALKRFDYILDGAENNTFELIKKKGGMWGYNAALKYDISEGVFARASFEKGYLVPLFAQFVGNGADIVRNTDLLLESSDNLNLGVAFTRTLSSHFDLSSIINGFYRKQHDIIFIGNGVIKRYDNADAVRTLGVEGDVALTFRKAFSLKTNVTFLRKTFTKMKLAESQFLLGTAFPNNPNFYGNSELSWQKGNLLKTSDRFRAYLFYNYIAPFNHITVGKGNSIENTPEAYVPVQHRLDAGFSYKFPQNRLTASLNVINVFNAKLFDNYLVPRAGTNFNVKLIYEISNF</sequence>
<keyword evidence="3 8" id="KW-1134">Transmembrane beta strand</keyword>
<dbReference type="GO" id="GO:0009279">
    <property type="term" value="C:cell outer membrane"/>
    <property type="evidence" value="ECO:0007669"/>
    <property type="project" value="UniProtKB-SubCell"/>
</dbReference>
<evidence type="ECO:0000256" key="7">
    <source>
        <dbReference type="ARBA" id="ARBA00023237"/>
    </source>
</evidence>
<dbReference type="InterPro" id="IPR037066">
    <property type="entry name" value="Plug_dom_sf"/>
</dbReference>
<evidence type="ECO:0000256" key="4">
    <source>
        <dbReference type="ARBA" id="ARBA00022692"/>
    </source>
</evidence>
<evidence type="ECO:0000256" key="3">
    <source>
        <dbReference type="ARBA" id="ARBA00022452"/>
    </source>
</evidence>
<evidence type="ECO:0000256" key="8">
    <source>
        <dbReference type="PROSITE-ProRule" id="PRU01360"/>
    </source>
</evidence>
<keyword evidence="5" id="KW-0732">Signal</keyword>
<evidence type="ECO:0000256" key="1">
    <source>
        <dbReference type="ARBA" id="ARBA00004571"/>
    </source>
</evidence>
<keyword evidence="2 8" id="KW-0813">Transport</keyword>
<dbReference type="InterPro" id="IPR008969">
    <property type="entry name" value="CarboxyPept-like_regulatory"/>
</dbReference>
<dbReference type="Gene3D" id="2.60.40.1120">
    <property type="entry name" value="Carboxypeptidase-like, regulatory domain"/>
    <property type="match status" value="1"/>
</dbReference>
<evidence type="ECO:0000256" key="2">
    <source>
        <dbReference type="ARBA" id="ARBA00022448"/>
    </source>
</evidence>
<dbReference type="RefSeq" id="WP_353720149.1">
    <property type="nucleotide sequence ID" value="NZ_CP159289.1"/>
</dbReference>
<comment type="subcellular location">
    <subcellularLocation>
        <location evidence="1 8">Cell outer membrane</location>
        <topology evidence="1 8">Multi-pass membrane protein</topology>
    </subcellularLocation>
</comment>
<gene>
    <name evidence="10" type="ORF">ABV298_31915</name>
</gene>
<dbReference type="GO" id="GO:0015344">
    <property type="term" value="F:siderophore uptake transmembrane transporter activity"/>
    <property type="evidence" value="ECO:0007669"/>
    <property type="project" value="TreeGrafter"/>
</dbReference>
<comment type="similarity">
    <text evidence="8">Belongs to the TonB-dependent receptor family.</text>
</comment>
<organism evidence="10">
    <name type="scientific">Dyadobacter sp. 676</name>
    <dbReference type="NCBI Taxonomy" id="3088362"/>
    <lineage>
        <taxon>Bacteria</taxon>
        <taxon>Pseudomonadati</taxon>
        <taxon>Bacteroidota</taxon>
        <taxon>Cytophagia</taxon>
        <taxon>Cytophagales</taxon>
        <taxon>Spirosomataceae</taxon>
        <taxon>Dyadobacter</taxon>
    </lineage>
</organism>
<accession>A0AAU8FJS6</accession>
<dbReference type="SUPFAM" id="SSF49464">
    <property type="entry name" value="Carboxypeptidase regulatory domain-like"/>
    <property type="match status" value="1"/>
</dbReference>